<proteinExistence type="predicted"/>
<protein>
    <submittedName>
        <fullName evidence="2">Uncharacterized protein</fullName>
    </submittedName>
</protein>
<dbReference type="AlphaFoldDB" id="A0A822ZG70"/>
<organism evidence="2 3">
    <name type="scientific">Nelumbo nucifera</name>
    <name type="common">Sacred lotus</name>
    <dbReference type="NCBI Taxonomy" id="4432"/>
    <lineage>
        <taxon>Eukaryota</taxon>
        <taxon>Viridiplantae</taxon>
        <taxon>Streptophyta</taxon>
        <taxon>Embryophyta</taxon>
        <taxon>Tracheophyta</taxon>
        <taxon>Spermatophyta</taxon>
        <taxon>Magnoliopsida</taxon>
        <taxon>Proteales</taxon>
        <taxon>Nelumbonaceae</taxon>
        <taxon>Nelumbo</taxon>
    </lineage>
</organism>
<feature type="compositionally biased region" description="Polar residues" evidence="1">
    <location>
        <begin position="35"/>
        <end position="45"/>
    </location>
</feature>
<evidence type="ECO:0000313" key="2">
    <source>
        <dbReference type="EMBL" id="DAD43583.1"/>
    </source>
</evidence>
<evidence type="ECO:0000313" key="3">
    <source>
        <dbReference type="Proteomes" id="UP000607653"/>
    </source>
</evidence>
<name>A0A822ZG70_NELNU</name>
<evidence type="ECO:0000256" key="1">
    <source>
        <dbReference type="SAM" id="MobiDB-lite"/>
    </source>
</evidence>
<sequence length="45" mass="5241">MKISYDDKQLCDDSEQLHELRKSEEFHHPSKKQKLITSFTSSSAS</sequence>
<accession>A0A822ZG70</accession>
<gene>
    <name evidence="2" type="ORF">HUJ06_001813</name>
</gene>
<dbReference type="Proteomes" id="UP000607653">
    <property type="component" value="Unassembled WGS sequence"/>
</dbReference>
<reference evidence="2 3" key="1">
    <citation type="journal article" date="2020" name="Mol. Biol. Evol.">
        <title>Distinct Expression and Methylation Patterns for Genes with Different Fates following a Single Whole-Genome Duplication in Flowering Plants.</title>
        <authorList>
            <person name="Shi T."/>
            <person name="Rahmani R.S."/>
            <person name="Gugger P.F."/>
            <person name="Wang M."/>
            <person name="Li H."/>
            <person name="Zhang Y."/>
            <person name="Li Z."/>
            <person name="Wang Q."/>
            <person name="Van de Peer Y."/>
            <person name="Marchal K."/>
            <person name="Chen J."/>
        </authorList>
    </citation>
    <scope>NUCLEOTIDE SEQUENCE [LARGE SCALE GENOMIC DNA]</scope>
    <source>
        <tissue evidence="2">Leaf</tissue>
    </source>
</reference>
<feature type="region of interest" description="Disordered" evidence="1">
    <location>
        <begin position="22"/>
        <end position="45"/>
    </location>
</feature>
<dbReference type="EMBL" id="DUZY01000006">
    <property type="protein sequence ID" value="DAD43583.1"/>
    <property type="molecule type" value="Genomic_DNA"/>
</dbReference>
<keyword evidence="3" id="KW-1185">Reference proteome</keyword>
<comment type="caution">
    <text evidence="2">The sequence shown here is derived from an EMBL/GenBank/DDBJ whole genome shotgun (WGS) entry which is preliminary data.</text>
</comment>